<keyword evidence="6 9" id="KW-0520">NAD</keyword>
<evidence type="ECO:0000256" key="3">
    <source>
        <dbReference type="ARBA" id="ARBA00011881"/>
    </source>
</evidence>
<evidence type="ECO:0000256" key="7">
    <source>
        <dbReference type="ARBA" id="ARBA00023299"/>
    </source>
</evidence>
<proteinExistence type="inferred from homology"/>
<dbReference type="EC" id="1.1.1.95" evidence="9"/>
<comment type="pathway">
    <text evidence="1 9">Amino-acid biosynthesis; L-serine biosynthesis; L-serine from 3-phospho-D-glycerate: step 1/3.</text>
</comment>
<dbReference type="AlphaFoldDB" id="A0AA39GDK8"/>
<dbReference type="SUPFAM" id="SSF55021">
    <property type="entry name" value="ACT-like"/>
    <property type="match status" value="1"/>
</dbReference>
<feature type="domain" description="ACT" evidence="10">
    <location>
        <begin position="457"/>
        <end position="542"/>
    </location>
</feature>
<dbReference type="Pfam" id="PF02826">
    <property type="entry name" value="2-Hacid_dh_C"/>
    <property type="match status" value="1"/>
</dbReference>
<dbReference type="InterPro" id="IPR002912">
    <property type="entry name" value="ACT_dom"/>
</dbReference>
<comment type="caution">
    <text evidence="11">The sequence shown here is derived from an EMBL/GenBank/DDBJ whole genome shotgun (WGS) entry which is preliminary data.</text>
</comment>
<dbReference type="InterPro" id="IPR029009">
    <property type="entry name" value="ASB_dom_sf"/>
</dbReference>
<keyword evidence="12" id="KW-1185">Reference proteome</keyword>
<sequence>MTATNTQSRPRILLPEKVSPDGIALLAPHFEVDSRIGLSADELLALIPEYEGLIVRSETKVTAQVLQAGKKLKVVARAGVGVDNIDVPAATAQGVIVVNSPAGNIVAAAEHTVTLLLATARNVGRADASVKEGKWERSKLVGIEVSKKVLGIVGLGKVGHHVARMAKGLGMQVMAVDPYASEDLARQAGVTLLPSLEDLLPVVDWLTIHTPLLATTLDLVGEGQLQKMKKTARVLNVARGGLDVFTSEPPTPDSVAAVLSKHPKVIATPHLGASTVEAQENVSMDVCTQVLEILRGGLPTSAVNAPIILPEEFRKLQPSVALVEKMGRLYAQHFGARGKGGMMGGRTFELRYHGDLAAMPNTKPLFAALVKGLVSVLSDSHVNIVNATLIAKEKGFTINETRSQDSKTYANLVSLRAYDENTAAGQHQVIEGYASQKRLYISKLDRFNASFPPEGTLIVLHNYDEPGKIGGVGTVLGGYGINIRFMQVASLDEDARDEGEDKKGVEALMILGVQSSDGKVSESVLEDLRKSEGVLNVSLVQL</sequence>
<dbReference type="Proteomes" id="UP001175261">
    <property type="component" value="Unassembled WGS sequence"/>
</dbReference>
<dbReference type="InterPro" id="IPR006236">
    <property type="entry name" value="PGDH"/>
</dbReference>
<keyword evidence="9" id="KW-0560">Oxidoreductase</keyword>
<keyword evidence="4" id="KW-0597">Phosphoprotein</keyword>
<organism evidence="11 12">
    <name type="scientific">Sarocladium strictum</name>
    <name type="common">Black bundle disease fungus</name>
    <name type="synonym">Acremonium strictum</name>
    <dbReference type="NCBI Taxonomy" id="5046"/>
    <lineage>
        <taxon>Eukaryota</taxon>
        <taxon>Fungi</taxon>
        <taxon>Dikarya</taxon>
        <taxon>Ascomycota</taxon>
        <taxon>Pezizomycotina</taxon>
        <taxon>Sordariomycetes</taxon>
        <taxon>Hypocreomycetidae</taxon>
        <taxon>Hypocreales</taxon>
        <taxon>Sarocladiaceae</taxon>
        <taxon>Sarocladium</taxon>
    </lineage>
</organism>
<dbReference type="PANTHER" id="PTHR42938:SF22">
    <property type="entry name" value="D-3-PHOSPHOGLYCERATE DEHYDROGENASE"/>
    <property type="match status" value="1"/>
</dbReference>
<evidence type="ECO:0000256" key="4">
    <source>
        <dbReference type="ARBA" id="ARBA00022553"/>
    </source>
</evidence>
<dbReference type="EMBL" id="JAPDFR010000007">
    <property type="protein sequence ID" value="KAK0385372.1"/>
    <property type="molecule type" value="Genomic_DNA"/>
</dbReference>
<dbReference type="InterPro" id="IPR036291">
    <property type="entry name" value="NAD(P)-bd_dom_sf"/>
</dbReference>
<dbReference type="SUPFAM" id="SSF52283">
    <property type="entry name" value="Formate/glycerate dehydrogenase catalytic domain-like"/>
    <property type="match status" value="1"/>
</dbReference>
<dbReference type="InterPro" id="IPR045865">
    <property type="entry name" value="ACT-like_dom_sf"/>
</dbReference>
<evidence type="ECO:0000256" key="9">
    <source>
        <dbReference type="RuleBase" id="RU363003"/>
    </source>
</evidence>
<evidence type="ECO:0000256" key="5">
    <source>
        <dbReference type="ARBA" id="ARBA00022990"/>
    </source>
</evidence>
<dbReference type="PROSITE" id="PS51671">
    <property type="entry name" value="ACT"/>
    <property type="match status" value="1"/>
</dbReference>
<dbReference type="GO" id="GO:0006564">
    <property type="term" value="P:L-serine biosynthetic process"/>
    <property type="evidence" value="ECO:0007669"/>
    <property type="project" value="UniProtKB-KW"/>
</dbReference>
<dbReference type="FunFam" id="3.40.50.720:FF:000038">
    <property type="entry name" value="D-3-phosphoglycerate dehydrogenase"/>
    <property type="match status" value="1"/>
</dbReference>
<gene>
    <name evidence="11" type="ORF">NLU13_7848</name>
</gene>
<keyword evidence="9" id="KW-0028">Amino-acid biosynthesis</keyword>
<dbReference type="Gene3D" id="3.30.70.260">
    <property type="match status" value="1"/>
</dbReference>
<keyword evidence="7 9" id="KW-0718">Serine biosynthesis</keyword>
<evidence type="ECO:0000256" key="8">
    <source>
        <dbReference type="ARBA" id="ARBA00048731"/>
    </source>
</evidence>
<dbReference type="SUPFAM" id="SSF143548">
    <property type="entry name" value="Serine metabolism enzymes domain"/>
    <property type="match status" value="1"/>
</dbReference>
<dbReference type="CDD" id="cd12173">
    <property type="entry name" value="PGDH_4"/>
    <property type="match status" value="1"/>
</dbReference>
<dbReference type="CDD" id="cd04902">
    <property type="entry name" value="ACT_3PGDH-xct"/>
    <property type="match status" value="1"/>
</dbReference>
<evidence type="ECO:0000256" key="2">
    <source>
        <dbReference type="ARBA" id="ARBA00005854"/>
    </source>
</evidence>
<dbReference type="NCBIfam" id="TIGR01327">
    <property type="entry name" value="PGDH"/>
    <property type="match status" value="1"/>
</dbReference>
<protein>
    <recommendedName>
        <fullName evidence="9">D-3-phosphoglycerate dehydrogenase</fullName>
        <ecNumber evidence="9">1.1.1.95</ecNumber>
    </recommendedName>
</protein>
<comment type="catalytic activity">
    <reaction evidence="8 9">
        <text>(2R)-3-phosphoglycerate + NAD(+) = 3-phosphooxypyruvate + NADH + H(+)</text>
        <dbReference type="Rhea" id="RHEA:12641"/>
        <dbReference type="ChEBI" id="CHEBI:15378"/>
        <dbReference type="ChEBI" id="CHEBI:18110"/>
        <dbReference type="ChEBI" id="CHEBI:57540"/>
        <dbReference type="ChEBI" id="CHEBI:57945"/>
        <dbReference type="ChEBI" id="CHEBI:58272"/>
        <dbReference type="EC" id="1.1.1.95"/>
    </reaction>
</comment>
<dbReference type="InterPro" id="IPR006140">
    <property type="entry name" value="D-isomer_DH_NAD-bd"/>
</dbReference>
<dbReference type="Pfam" id="PF00389">
    <property type="entry name" value="2-Hacid_dh"/>
    <property type="match status" value="1"/>
</dbReference>
<dbReference type="InterPro" id="IPR006139">
    <property type="entry name" value="D-isomer_2_OHA_DH_cat_dom"/>
</dbReference>
<evidence type="ECO:0000256" key="1">
    <source>
        <dbReference type="ARBA" id="ARBA00005216"/>
    </source>
</evidence>
<dbReference type="PANTHER" id="PTHR42938">
    <property type="entry name" value="FORMATE DEHYDROGENASE 1"/>
    <property type="match status" value="1"/>
</dbReference>
<evidence type="ECO:0000259" key="10">
    <source>
        <dbReference type="PROSITE" id="PS51671"/>
    </source>
</evidence>
<keyword evidence="5" id="KW-0007">Acetylation</keyword>
<dbReference type="Gene3D" id="3.40.50.720">
    <property type="entry name" value="NAD(P)-binding Rossmann-like Domain"/>
    <property type="match status" value="4"/>
</dbReference>
<evidence type="ECO:0000313" key="11">
    <source>
        <dbReference type="EMBL" id="KAK0385372.1"/>
    </source>
</evidence>
<dbReference type="Gene3D" id="3.30.1330.90">
    <property type="entry name" value="D-3-phosphoglycerate dehydrogenase, domain 3"/>
    <property type="match status" value="1"/>
</dbReference>
<reference evidence="11" key="1">
    <citation type="submission" date="2022-10" db="EMBL/GenBank/DDBJ databases">
        <title>Determination and structural analysis of whole genome sequence of Sarocladium strictum F4-1.</title>
        <authorList>
            <person name="Hu L."/>
            <person name="Jiang Y."/>
        </authorList>
    </citation>
    <scope>NUCLEOTIDE SEQUENCE</scope>
    <source>
        <strain evidence="11">F4-1</strain>
    </source>
</reference>
<evidence type="ECO:0000256" key="6">
    <source>
        <dbReference type="ARBA" id="ARBA00023027"/>
    </source>
</evidence>
<dbReference type="GO" id="GO:0004617">
    <property type="term" value="F:phosphoglycerate dehydrogenase activity"/>
    <property type="evidence" value="ECO:0007669"/>
    <property type="project" value="UniProtKB-EC"/>
</dbReference>
<dbReference type="GO" id="GO:0051287">
    <property type="term" value="F:NAD binding"/>
    <property type="evidence" value="ECO:0007669"/>
    <property type="project" value="UniProtKB-UniRule"/>
</dbReference>
<name>A0AA39GDK8_SARSR</name>
<dbReference type="SUPFAM" id="SSF51735">
    <property type="entry name" value="NAD(P)-binding Rossmann-fold domains"/>
    <property type="match status" value="1"/>
</dbReference>
<accession>A0AA39GDK8</accession>
<dbReference type="Pfam" id="PF19304">
    <property type="entry name" value="PGDH_inter"/>
    <property type="match status" value="1"/>
</dbReference>
<comment type="subunit">
    <text evidence="3">Homotetramer.</text>
</comment>
<dbReference type="FunFam" id="3.30.1330.90:FF:000003">
    <property type="entry name" value="D-3-phosphoglycerate dehydrogenase"/>
    <property type="match status" value="1"/>
</dbReference>
<comment type="similarity">
    <text evidence="2 9">Belongs to the D-isomer specific 2-hydroxyacid dehydrogenase family.</text>
</comment>
<evidence type="ECO:0000313" key="12">
    <source>
        <dbReference type="Proteomes" id="UP001175261"/>
    </source>
</evidence>
<dbReference type="InterPro" id="IPR045626">
    <property type="entry name" value="PGDH_ASB_dom"/>
</dbReference>